<name>A0A0D8I6X5_9CLOT</name>
<evidence type="ECO:0000313" key="2">
    <source>
        <dbReference type="Proteomes" id="UP000035704"/>
    </source>
</evidence>
<reference evidence="1 2" key="1">
    <citation type="submission" date="2014-10" db="EMBL/GenBank/DDBJ databases">
        <title>Genome sequence of Clostridium aceticum DSM 1496.</title>
        <authorList>
            <person name="Poehlein A."/>
            <person name="Schiel-Bengelsdorf B."/>
            <person name="Gottschalk G."/>
            <person name="Duerre P."/>
            <person name="Daniel R."/>
        </authorList>
    </citation>
    <scope>NUCLEOTIDE SEQUENCE [LARGE SCALE GENOMIC DNA]</scope>
    <source>
        <strain evidence="1 2">DSM 1496</strain>
    </source>
</reference>
<dbReference type="OrthoDB" id="9796740at2"/>
<protein>
    <submittedName>
        <fullName evidence="1">Flagellar protein FlgJ</fullName>
    </submittedName>
</protein>
<keyword evidence="2" id="KW-1185">Reference proteome</keyword>
<dbReference type="EMBL" id="CP009687">
    <property type="protein sequence ID" value="AKL93749.1"/>
    <property type="molecule type" value="Genomic_DNA"/>
</dbReference>
<proteinExistence type="predicted"/>
<dbReference type="AlphaFoldDB" id="A0A0D8I6X5"/>
<dbReference type="STRING" id="84022.CACET_c02330"/>
<dbReference type="InterPro" id="IPR019301">
    <property type="entry name" value="Flagellar_prot_FlgJ_N"/>
</dbReference>
<organism evidence="1 2">
    <name type="scientific">Clostridium aceticum</name>
    <dbReference type="NCBI Taxonomy" id="84022"/>
    <lineage>
        <taxon>Bacteria</taxon>
        <taxon>Bacillati</taxon>
        <taxon>Bacillota</taxon>
        <taxon>Clostridia</taxon>
        <taxon>Eubacteriales</taxon>
        <taxon>Clostridiaceae</taxon>
        <taxon>Clostridium</taxon>
    </lineage>
</organism>
<sequence>MKVNDHMLQFASAQKIQNKNLTEDPEKLMEACKEFEAIFLNMMLQQMRKTITEDGFVEKSYGREIYESMQDEEISKEMARGQGIGLAKQLYQQLSRNIKTSAE</sequence>
<dbReference type="Proteomes" id="UP000035704">
    <property type="component" value="Chromosome"/>
</dbReference>
<evidence type="ECO:0000313" key="1">
    <source>
        <dbReference type="EMBL" id="AKL93749.1"/>
    </source>
</evidence>
<keyword evidence="1" id="KW-0282">Flagellum</keyword>
<dbReference type="PATRIC" id="fig|84022.5.peg.1979"/>
<gene>
    <name evidence="1" type="primary">flgJ</name>
    <name evidence="1" type="ORF">CACET_c02330</name>
</gene>
<dbReference type="KEGG" id="cace:CACET_c02330"/>
<dbReference type="Pfam" id="PF10135">
    <property type="entry name" value="Rod-binding"/>
    <property type="match status" value="1"/>
</dbReference>
<keyword evidence="1" id="KW-0966">Cell projection</keyword>
<dbReference type="RefSeq" id="WP_044826080.1">
    <property type="nucleotide sequence ID" value="NZ_CP009687.1"/>
</dbReference>
<dbReference type="PRINTS" id="PR01002">
    <property type="entry name" value="FLGFLGJ"/>
</dbReference>
<accession>A0A0D8I6X5</accession>
<keyword evidence="1" id="KW-0969">Cilium</keyword>